<evidence type="ECO:0000313" key="2">
    <source>
        <dbReference type="Proteomes" id="UP000217265"/>
    </source>
</evidence>
<dbReference type="AlphaFoldDB" id="A0A290Q2W0"/>
<gene>
    <name evidence="1" type="ORF">CMV30_02925</name>
</gene>
<evidence type="ECO:0000313" key="1">
    <source>
        <dbReference type="EMBL" id="ATC62999.1"/>
    </source>
</evidence>
<dbReference type="KEGG" id="vbh:CMV30_02925"/>
<accession>A0A290Q2W0</accession>
<keyword evidence="2" id="KW-1185">Reference proteome</keyword>
<sequence length="137" mass="15168">MLDGIFGIQLSCVSECEGHTIIKAFFFLGVIHQPRKNYGDRCWRPELSNDLFRSVAAAKGGDMLNGRAGICCGRKRLLGLTAAAYAHREQKYGCKDLHFWLTITDQPRRAGDLKLETDPVEALRCSGLLGSVFIVHG</sequence>
<proteinExistence type="predicted"/>
<dbReference type="Proteomes" id="UP000217265">
    <property type="component" value="Chromosome"/>
</dbReference>
<name>A0A290Q2W0_9BACT</name>
<dbReference type="EMBL" id="CP023344">
    <property type="protein sequence ID" value="ATC62999.1"/>
    <property type="molecule type" value="Genomic_DNA"/>
</dbReference>
<reference evidence="1 2" key="1">
    <citation type="submission" date="2017-09" db="EMBL/GenBank/DDBJ databases">
        <title>Complete genome sequence of Verrucomicrobial strain HZ-65, isolated from freshwater.</title>
        <authorList>
            <person name="Choi A."/>
        </authorList>
    </citation>
    <scope>NUCLEOTIDE SEQUENCE [LARGE SCALE GENOMIC DNA]</scope>
    <source>
        <strain evidence="1 2">HZ-65</strain>
    </source>
</reference>
<organism evidence="1 2">
    <name type="scientific">Nibricoccus aquaticus</name>
    <dbReference type="NCBI Taxonomy" id="2576891"/>
    <lineage>
        <taxon>Bacteria</taxon>
        <taxon>Pseudomonadati</taxon>
        <taxon>Verrucomicrobiota</taxon>
        <taxon>Opitutia</taxon>
        <taxon>Opitutales</taxon>
        <taxon>Opitutaceae</taxon>
        <taxon>Nibricoccus</taxon>
    </lineage>
</organism>
<protein>
    <submittedName>
        <fullName evidence="1">Uncharacterized protein</fullName>
    </submittedName>
</protein>